<sequence>MNDIKATTATTDAGTGKSGLQDAAISTPLPIFHTELVALAMLARGSSDGSPLTAPMNWSGGDLFPTKLVVCSFYAPDQLVGPLQKTPWFPSNWSSSAPVALTDPLMIALPSSIWNQNGAPPNWNLSAAATPGASMAQDQVMASLGIISNISQSTLLVQPHDIWTNPNATWACCKTWGRFSPSYPLGQ</sequence>
<proteinExistence type="predicted"/>
<name>A0ACC0BIF5_CATRO</name>
<evidence type="ECO:0000313" key="1">
    <source>
        <dbReference type="EMBL" id="KAI5672426.1"/>
    </source>
</evidence>
<reference evidence="2" key="1">
    <citation type="journal article" date="2023" name="Nat. Plants">
        <title>Single-cell RNA sequencing provides a high-resolution roadmap for understanding the multicellular compartmentation of specialized metabolism.</title>
        <authorList>
            <person name="Sun S."/>
            <person name="Shen X."/>
            <person name="Li Y."/>
            <person name="Li Y."/>
            <person name="Wang S."/>
            <person name="Li R."/>
            <person name="Zhang H."/>
            <person name="Shen G."/>
            <person name="Guo B."/>
            <person name="Wei J."/>
            <person name="Xu J."/>
            <person name="St-Pierre B."/>
            <person name="Chen S."/>
            <person name="Sun C."/>
        </authorList>
    </citation>
    <scope>NUCLEOTIDE SEQUENCE [LARGE SCALE GENOMIC DNA]</scope>
</reference>
<accession>A0ACC0BIF5</accession>
<dbReference type="Proteomes" id="UP001060085">
    <property type="component" value="Linkage Group LG03"/>
</dbReference>
<protein>
    <submittedName>
        <fullName evidence="1">Uncharacterized protein</fullName>
    </submittedName>
</protein>
<dbReference type="EMBL" id="CM044703">
    <property type="protein sequence ID" value="KAI5672426.1"/>
    <property type="molecule type" value="Genomic_DNA"/>
</dbReference>
<evidence type="ECO:0000313" key="2">
    <source>
        <dbReference type="Proteomes" id="UP001060085"/>
    </source>
</evidence>
<keyword evidence="2" id="KW-1185">Reference proteome</keyword>
<organism evidence="1 2">
    <name type="scientific">Catharanthus roseus</name>
    <name type="common">Madagascar periwinkle</name>
    <name type="synonym">Vinca rosea</name>
    <dbReference type="NCBI Taxonomy" id="4058"/>
    <lineage>
        <taxon>Eukaryota</taxon>
        <taxon>Viridiplantae</taxon>
        <taxon>Streptophyta</taxon>
        <taxon>Embryophyta</taxon>
        <taxon>Tracheophyta</taxon>
        <taxon>Spermatophyta</taxon>
        <taxon>Magnoliopsida</taxon>
        <taxon>eudicotyledons</taxon>
        <taxon>Gunneridae</taxon>
        <taxon>Pentapetalae</taxon>
        <taxon>asterids</taxon>
        <taxon>lamiids</taxon>
        <taxon>Gentianales</taxon>
        <taxon>Apocynaceae</taxon>
        <taxon>Rauvolfioideae</taxon>
        <taxon>Vinceae</taxon>
        <taxon>Catharanthinae</taxon>
        <taxon>Catharanthus</taxon>
    </lineage>
</organism>
<comment type="caution">
    <text evidence="1">The sequence shown here is derived from an EMBL/GenBank/DDBJ whole genome shotgun (WGS) entry which is preliminary data.</text>
</comment>
<gene>
    <name evidence="1" type="ORF">M9H77_12790</name>
</gene>